<dbReference type="EMBL" id="FNAD01000001">
    <property type="protein sequence ID" value="SDD02790.1"/>
    <property type="molecule type" value="Genomic_DNA"/>
</dbReference>
<dbReference type="PANTHER" id="PTHR43283:SF3">
    <property type="entry name" value="BETA-LACTAMASE FAMILY PROTEIN (AFU_ORTHOLOGUE AFUA_5G07500)"/>
    <property type="match status" value="1"/>
</dbReference>
<name>A0A1G6RDS3_9ACTN</name>
<reference evidence="3" key="1">
    <citation type="submission" date="2016-10" db="EMBL/GenBank/DDBJ databases">
        <authorList>
            <person name="Varghese N."/>
            <person name="Submissions S."/>
        </authorList>
    </citation>
    <scope>NUCLEOTIDE SEQUENCE [LARGE SCALE GENOMIC DNA]</scope>
    <source>
        <strain evidence="3">CGMCC 4.3516</strain>
    </source>
</reference>
<dbReference type="Proteomes" id="UP000198949">
    <property type="component" value="Unassembled WGS sequence"/>
</dbReference>
<dbReference type="Pfam" id="PF00144">
    <property type="entry name" value="Beta-lactamase"/>
    <property type="match status" value="1"/>
</dbReference>
<sequence length="464" mass="48562">MLSIDRVRSDLRDHLARVLLRYGIAGASVAVAVGDETAEAAAGVVNLRTKVPATAGSVFQIQSITKVWTATLVMQLVDEGLVGLDDPVADHLPGFRTADAAASARITVRHLLTHTGGFEGDLWEATTSGDDALQRLVEDHVPTLAQREAPGSRYSYCSAGMAVLGRLVEVKRGLPFAAATRDHLAGPLGISEIAFNADEALGFNTAIGHLDTGSGKGPLPVWATMPESNPAAGNQLAMSARALCAFGRMHAADGLGPDGTRLLSPASAALMREAGPALPAFAVPRSVGLGWEVVGDGALVQHGGGAIGVQSVLLVVPSRRVVVAVLVNDSAYLGLMRDLVDPWIAEAAGVVPDPAPVLSGPEASLAGVERYTGVYADRNQRIAVAVREGRIERTYTPLGGARSMMVRAGLPPEPFTDEIRRVAGDLFATRNPDGTAGGYTQFLDVEDGRARFMHSGRRSVPRQG</sequence>
<proteinExistence type="predicted"/>
<dbReference type="RefSeq" id="WP_177154743.1">
    <property type="nucleotide sequence ID" value="NZ_FNAD01000001.1"/>
</dbReference>
<dbReference type="InterPro" id="IPR050789">
    <property type="entry name" value="Diverse_Enzym_Activities"/>
</dbReference>
<feature type="domain" description="Beta-lactamase-related" evidence="1">
    <location>
        <begin position="19"/>
        <end position="330"/>
    </location>
</feature>
<dbReference type="SUPFAM" id="SSF56601">
    <property type="entry name" value="beta-lactamase/transpeptidase-like"/>
    <property type="match status" value="1"/>
</dbReference>
<evidence type="ECO:0000313" key="3">
    <source>
        <dbReference type="Proteomes" id="UP000198949"/>
    </source>
</evidence>
<organism evidence="2 3">
    <name type="scientific">Glycomyces harbinensis</name>
    <dbReference type="NCBI Taxonomy" id="58114"/>
    <lineage>
        <taxon>Bacteria</taxon>
        <taxon>Bacillati</taxon>
        <taxon>Actinomycetota</taxon>
        <taxon>Actinomycetes</taxon>
        <taxon>Glycomycetales</taxon>
        <taxon>Glycomycetaceae</taxon>
        <taxon>Glycomyces</taxon>
    </lineage>
</organism>
<protein>
    <submittedName>
        <fullName evidence="2">CubicO group peptidase, beta-lactamase class C family</fullName>
    </submittedName>
</protein>
<evidence type="ECO:0000259" key="1">
    <source>
        <dbReference type="Pfam" id="PF00144"/>
    </source>
</evidence>
<evidence type="ECO:0000313" key="2">
    <source>
        <dbReference type="EMBL" id="SDD02790.1"/>
    </source>
</evidence>
<dbReference type="AlphaFoldDB" id="A0A1G6RDS3"/>
<gene>
    <name evidence="2" type="ORF">SAMN05216270_101445</name>
</gene>
<accession>A0A1G6RDS3</accession>
<dbReference type="PANTHER" id="PTHR43283">
    <property type="entry name" value="BETA-LACTAMASE-RELATED"/>
    <property type="match status" value="1"/>
</dbReference>
<dbReference type="Gene3D" id="3.40.710.10">
    <property type="entry name" value="DD-peptidase/beta-lactamase superfamily"/>
    <property type="match status" value="1"/>
</dbReference>
<dbReference type="InterPro" id="IPR001466">
    <property type="entry name" value="Beta-lactam-related"/>
</dbReference>
<dbReference type="InterPro" id="IPR012338">
    <property type="entry name" value="Beta-lactam/transpept-like"/>
</dbReference>
<keyword evidence="3" id="KW-1185">Reference proteome</keyword>